<dbReference type="Proteomes" id="UP000298347">
    <property type="component" value="Unassembled WGS sequence"/>
</dbReference>
<comment type="caution">
    <text evidence="8">The sequence shown here is derived from an EMBL/GenBank/DDBJ whole genome shotgun (WGS) entry which is preliminary data.</text>
</comment>
<feature type="transmembrane region" description="Helical" evidence="6">
    <location>
        <begin position="12"/>
        <end position="33"/>
    </location>
</feature>
<evidence type="ECO:0000256" key="1">
    <source>
        <dbReference type="ARBA" id="ARBA00004651"/>
    </source>
</evidence>
<keyword evidence="4 6" id="KW-1133">Transmembrane helix</keyword>
<dbReference type="AlphaFoldDB" id="A0A4Z0GRH6"/>
<organism evidence="8 9">
    <name type="scientific">Sporolactobacillus shoreae</name>
    <dbReference type="NCBI Taxonomy" id="1465501"/>
    <lineage>
        <taxon>Bacteria</taxon>
        <taxon>Bacillati</taxon>
        <taxon>Bacillota</taxon>
        <taxon>Bacilli</taxon>
        <taxon>Bacillales</taxon>
        <taxon>Sporolactobacillaceae</taxon>
        <taxon>Sporolactobacillus</taxon>
    </lineage>
</organism>
<protein>
    <submittedName>
        <fullName evidence="8">MFS transporter</fullName>
    </submittedName>
</protein>
<evidence type="ECO:0000256" key="5">
    <source>
        <dbReference type="ARBA" id="ARBA00023136"/>
    </source>
</evidence>
<feature type="transmembrane region" description="Helical" evidence="6">
    <location>
        <begin position="165"/>
        <end position="187"/>
    </location>
</feature>
<feature type="transmembrane region" description="Helical" evidence="6">
    <location>
        <begin position="218"/>
        <end position="236"/>
    </location>
</feature>
<dbReference type="PANTHER" id="PTHR23530">
    <property type="entry name" value="TRANSPORT PROTEIN-RELATED"/>
    <property type="match status" value="1"/>
</dbReference>
<keyword evidence="5 6" id="KW-0472">Membrane</keyword>
<feature type="transmembrane region" description="Helical" evidence="6">
    <location>
        <begin position="72"/>
        <end position="91"/>
    </location>
</feature>
<dbReference type="PANTHER" id="PTHR23530:SF1">
    <property type="entry name" value="PERMEASE, MAJOR FACILITATOR SUPERFAMILY-RELATED"/>
    <property type="match status" value="1"/>
</dbReference>
<dbReference type="GO" id="GO:0005886">
    <property type="term" value="C:plasma membrane"/>
    <property type="evidence" value="ECO:0007669"/>
    <property type="project" value="UniProtKB-SubCell"/>
</dbReference>
<evidence type="ECO:0000313" key="9">
    <source>
        <dbReference type="Proteomes" id="UP000298347"/>
    </source>
</evidence>
<dbReference type="InterPro" id="IPR011701">
    <property type="entry name" value="MFS"/>
</dbReference>
<name>A0A4Z0GRH6_9BACL</name>
<comment type="subcellular location">
    <subcellularLocation>
        <location evidence="1">Cell membrane</location>
        <topology evidence="1">Multi-pass membrane protein</topology>
    </subcellularLocation>
</comment>
<feature type="transmembrane region" description="Helical" evidence="6">
    <location>
        <begin position="371"/>
        <end position="390"/>
    </location>
</feature>
<feature type="transmembrane region" description="Helical" evidence="6">
    <location>
        <begin position="45"/>
        <end position="65"/>
    </location>
</feature>
<dbReference type="InterPro" id="IPR053160">
    <property type="entry name" value="MFS_DHA3_Transporter"/>
</dbReference>
<dbReference type="PROSITE" id="PS50850">
    <property type="entry name" value="MFS"/>
    <property type="match status" value="1"/>
</dbReference>
<dbReference type="EMBL" id="SRJD01000005">
    <property type="protein sequence ID" value="TGA98835.1"/>
    <property type="molecule type" value="Genomic_DNA"/>
</dbReference>
<dbReference type="Pfam" id="PF07690">
    <property type="entry name" value="MFS_1"/>
    <property type="match status" value="1"/>
</dbReference>
<accession>A0A4Z0GRH6</accession>
<evidence type="ECO:0000313" key="8">
    <source>
        <dbReference type="EMBL" id="TGA98835.1"/>
    </source>
</evidence>
<feature type="domain" description="Major facilitator superfamily (MFS) profile" evidence="7">
    <location>
        <begin position="1"/>
        <end position="397"/>
    </location>
</feature>
<dbReference type="OrthoDB" id="9816124at2"/>
<keyword evidence="3 6" id="KW-0812">Transmembrane</keyword>
<feature type="transmembrane region" description="Helical" evidence="6">
    <location>
        <begin position="306"/>
        <end position="326"/>
    </location>
</feature>
<proteinExistence type="predicted"/>
<feature type="transmembrane region" description="Helical" evidence="6">
    <location>
        <begin position="282"/>
        <end position="300"/>
    </location>
</feature>
<evidence type="ECO:0000259" key="7">
    <source>
        <dbReference type="PROSITE" id="PS50850"/>
    </source>
</evidence>
<evidence type="ECO:0000256" key="2">
    <source>
        <dbReference type="ARBA" id="ARBA00022448"/>
    </source>
</evidence>
<evidence type="ECO:0000256" key="4">
    <source>
        <dbReference type="ARBA" id="ARBA00022989"/>
    </source>
</evidence>
<dbReference type="InterPro" id="IPR036259">
    <property type="entry name" value="MFS_trans_sf"/>
</dbReference>
<dbReference type="GO" id="GO:0022857">
    <property type="term" value="F:transmembrane transporter activity"/>
    <property type="evidence" value="ECO:0007669"/>
    <property type="project" value="InterPro"/>
</dbReference>
<evidence type="ECO:0000256" key="6">
    <source>
        <dbReference type="SAM" id="Phobius"/>
    </source>
</evidence>
<dbReference type="SUPFAM" id="SSF103473">
    <property type="entry name" value="MFS general substrate transporter"/>
    <property type="match status" value="1"/>
</dbReference>
<reference evidence="8 9" key="1">
    <citation type="journal article" date="2015" name="Int. J. Syst. Evol. Microbiol.">
        <title>Sporolactobacillus shoreae sp. nov. and Sporolactobacillus spathodeae sp. nov., two spore-forming lactic acid bacteria isolated from tree barks in Thailand.</title>
        <authorList>
            <person name="Thamacharoensuk T."/>
            <person name="Kitahara M."/>
            <person name="Ohkuma M."/>
            <person name="Thongchul N."/>
            <person name="Tanasupawat S."/>
        </authorList>
    </citation>
    <scope>NUCLEOTIDE SEQUENCE [LARGE SCALE GENOMIC DNA]</scope>
    <source>
        <strain evidence="8 9">BK92</strain>
    </source>
</reference>
<dbReference type="Gene3D" id="1.20.1250.20">
    <property type="entry name" value="MFS general substrate transporter like domains"/>
    <property type="match status" value="1"/>
</dbReference>
<feature type="transmembrane region" description="Helical" evidence="6">
    <location>
        <begin position="346"/>
        <end position="365"/>
    </location>
</feature>
<keyword evidence="9" id="KW-1185">Reference proteome</keyword>
<evidence type="ECO:0000256" key="3">
    <source>
        <dbReference type="ARBA" id="ARBA00022692"/>
    </source>
</evidence>
<keyword evidence="2" id="KW-0813">Transport</keyword>
<dbReference type="InterPro" id="IPR020846">
    <property type="entry name" value="MFS_dom"/>
</dbReference>
<sequence>MNNTIASHNIRLLFWSGIFGTMNFLQPVLTLFYLQRGLDTRDIFMVLFCWSLAVLIGEIPTGVYADRFGPKVSFITGCMLRLVSFSLLFFASGPWMFYLYSFLNGFSVTFYSGADEAFIYESLKESHEENKMDQAMGHIQSADFIAMIVSVLIGAFLARDLSNQQFLVLIVLTIAFQLVELMLIFFLRKPVSDTVRQVNNPFRQVKEGFKVIRREPRLLIMFLNVTLVFIPVGAVFKNFDQPYLTHAGVPVASIGVLYAAAAVLGFGASHSIGWLTHRFSRIALMYATGFLSVSGLVLAALIQSEIWAAVGIFFLLRIVQVIRYPIYSKISNDYIPSSVRATTISLLSIVDSCCDLFVFLILSLVASGNSLHVIFLGGAFIVLAGVLLPIRPLKIHRDERLNG</sequence>
<gene>
    <name evidence="8" type="ORF">E4665_05775</name>
</gene>
<feature type="transmembrane region" description="Helical" evidence="6">
    <location>
        <begin position="256"/>
        <end position="275"/>
    </location>
</feature>
<dbReference type="RefSeq" id="WP_135347855.1">
    <property type="nucleotide sequence ID" value="NZ_SRJD01000005.1"/>
</dbReference>